<evidence type="ECO:0000313" key="2">
    <source>
        <dbReference type="Proteomes" id="UP001597163"/>
    </source>
</evidence>
<proteinExistence type="predicted"/>
<keyword evidence="2" id="KW-1185">Reference proteome</keyword>
<dbReference type="RefSeq" id="WP_311938472.1">
    <property type="nucleotide sequence ID" value="NZ_JAVSCK010000002.1"/>
</dbReference>
<accession>A0ABW3RB56</accession>
<sequence length="205" mass="22742">MGQPIKIVALPTDTRAQHGTGLDDTRDAYKANHRAKGHELIPTFTSINDLWAQIRAICERNAPDIDCVTVLEIGAHGSPDYIDGISDEFGNDNTDAFGLLIKQNKDILCDEVHIYCSGCNTGIDFGPWDSIAENICDDIPFDATTFPHHVSVYGTKGYKAQGTSHMMSNEIVLAEWTKNGRVTHPSYWNGEDANGNNVWNKFDNW</sequence>
<protein>
    <submittedName>
        <fullName evidence="1">Uncharacterized protein</fullName>
    </submittedName>
</protein>
<dbReference type="EMBL" id="JBHTLJ010000002">
    <property type="protein sequence ID" value="MFD1162276.1"/>
    <property type="molecule type" value="Genomic_DNA"/>
</dbReference>
<gene>
    <name evidence="1" type="ORF">ACFQ2E_07595</name>
</gene>
<evidence type="ECO:0000313" key="1">
    <source>
        <dbReference type="EMBL" id="MFD1162276.1"/>
    </source>
</evidence>
<comment type="caution">
    <text evidence="1">The sequence shown here is derived from an EMBL/GenBank/DDBJ whole genome shotgun (WGS) entry which is preliminary data.</text>
</comment>
<name>A0ABW3RB56_9FLAO</name>
<reference evidence="2" key="1">
    <citation type="journal article" date="2019" name="Int. J. Syst. Evol. Microbiol.">
        <title>The Global Catalogue of Microorganisms (GCM) 10K type strain sequencing project: providing services to taxonomists for standard genome sequencing and annotation.</title>
        <authorList>
            <consortium name="The Broad Institute Genomics Platform"/>
            <consortium name="The Broad Institute Genome Sequencing Center for Infectious Disease"/>
            <person name="Wu L."/>
            <person name="Ma J."/>
        </authorList>
    </citation>
    <scope>NUCLEOTIDE SEQUENCE [LARGE SCALE GENOMIC DNA]</scope>
    <source>
        <strain evidence="2">CCUG 63246</strain>
    </source>
</reference>
<dbReference type="Proteomes" id="UP001597163">
    <property type="component" value="Unassembled WGS sequence"/>
</dbReference>
<organism evidence="1 2">
    <name type="scientific">Hwangdonia seohaensis</name>
    <dbReference type="NCBI Taxonomy" id="1240727"/>
    <lineage>
        <taxon>Bacteria</taxon>
        <taxon>Pseudomonadati</taxon>
        <taxon>Bacteroidota</taxon>
        <taxon>Flavobacteriia</taxon>
        <taxon>Flavobacteriales</taxon>
        <taxon>Flavobacteriaceae</taxon>
        <taxon>Hwangdonia</taxon>
    </lineage>
</organism>